<dbReference type="InterPro" id="IPR005607">
    <property type="entry name" value="BSD_dom"/>
</dbReference>
<feature type="compositionally biased region" description="Acidic residues" evidence="2">
    <location>
        <begin position="318"/>
        <end position="336"/>
    </location>
</feature>
<feature type="coiled-coil region" evidence="1">
    <location>
        <begin position="216"/>
        <end position="243"/>
    </location>
</feature>
<dbReference type="Pfam" id="PF03909">
    <property type="entry name" value="BSD"/>
    <property type="match status" value="1"/>
</dbReference>
<feature type="region of interest" description="Disordered" evidence="2">
    <location>
        <begin position="1"/>
        <end position="33"/>
    </location>
</feature>
<evidence type="ECO:0000256" key="1">
    <source>
        <dbReference type="SAM" id="Coils"/>
    </source>
</evidence>
<dbReference type="PROSITE" id="PS50858">
    <property type="entry name" value="BSD"/>
    <property type="match status" value="1"/>
</dbReference>
<feature type="compositionally biased region" description="Polar residues" evidence="2">
    <location>
        <begin position="273"/>
        <end position="285"/>
    </location>
</feature>
<evidence type="ECO:0000256" key="2">
    <source>
        <dbReference type="SAM" id="MobiDB-lite"/>
    </source>
</evidence>
<gene>
    <name evidence="4" type="ORF">BEMITA_LOCUS8745</name>
</gene>
<feature type="region of interest" description="Disordered" evidence="2">
    <location>
        <begin position="273"/>
        <end position="336"/>
    </location>
</feature>
<protein>
    <recommendedName>
        <fullName evidence="3">BSD domain-containing protein</fullName>
    </recommendedName>
</protein>
<dbReference type="EMBL" id="OU963866">
    <property type="protein sequence ID" value="CAH0389976.1"/>
    <property type="molecule type" value="Genomic_DNA"/>
</dbReference>
<dbReference type="SMART" id="SM00751">
    <property type="entry name" value="BSD"/>
    <property type="match status" value="1"/>
</dbReference>
<reference evidence="4" key="1">
    <citation type="submission" date="2021-12" db="EMBL/GenBank/DDBJ databases">
        <authorList>
            <person name="King R."/>
        </authorList>
    </citation>
    <scope>NUCLEOTIDE SEQUENCE</scope>
</reference>
<dbReference type="AlphaFoldDB" id="A0A9P0AFA2"/>
<keyword evidence="5" id="KW-1185">Reference proteome</keyword>
<dbReference type="InterPro" id="IPR035925">
    <property type="entry name" value="BSD_dom_sf"/>
</dbReference>
<evidence type="ECO:0000313" key="4">
    <source>
        <dbReference type="EMBL" id="CAH0389976.1"/>
    </source>
</evidence>
<dbReference type="GO" id="GO:0005737">
    <property type="term" value="C:cytoplasm"/>
    <property type="evidence" value="ECO:0007669"/>
    <property type="project" value="TreeGrafter"/>
</dbReference>
<organism evidence="4 5">
    <name type="scientific">Bemisia tabaci</name>
    <name type="common">Sweetpotato whitefly</name>
    <name type="synonym">Aleurodes tabaci</name>
    <dbReference type="NCBI Taxonomy" id="7038"/>
    <lineage>
        <taxon>Eukaryota</taxon>
        <taxon>Metazoa</taxon>
        <taxon>Ecdysozoa</taxon>
        <taxon>Arthropoda</taxon>
        <taxon>Hexapoda</taxon>
        <taxon>Insecta</taxon>
        <taxon>Pterygota</taxon>
        <taxon>Neoptera</taxon>
        <taxon>Paraneoptera</taxon>
        <taxon>Hemiptera</taxon>
        <taxon>Sternorrhyncha</taxon>
        <taxon>Aleyrodoidea</taxon>
        <taxon>Aleyrodidae</taxon>
        <taxon>Aleyrodinae</taxon>
        <taxon>Bemisia</taxon>
    </lineage>
</organism>
<dbReference type="SUPFAM" id="SSF140383">
    <property type="entry name" value="BSD domain-like"/>
    <property type="match status" value="1"/>
</dbReference>
<dbReference type="PANTHER" id="PTHR16019">
    <property type="entry name" value="SYNAPSE-ASSOCIATED PROTEIN"/>
    <property type="match status" value="1"/>
</dbReference>
<name>A0A9P0AFA2_BEMTA</name>
<dbReference type="KEGG" id="btab:109042146"/>
<dbReference type="PANTHER" id="PTHR16019:SF5">
    <property type="entry name" value="BSD DOMAIN-CONTAINING PROTEIN 1"/>
    <property type="match status" value="1"/>
</dbReference>
<evidence type="ECO:0000259" key="3">
    <source>
        <dbReference type="PROSITE" id="PS50858"/>
    </source>
</evidence>
<dbReference type="InterPro" id="IPR051494">
    <property type="entry name" value="BSD_domain-containing"/>
</dbReference>
<evidence type="ECO:0000313" key="5">
    <source>
        <dbReference type="Proteomes" id="UP001152759"/>
    </source>
</evidence>
<accession>A0A9P0AFA2</accession>
<dbReference type="Gene3D" id="1.10.3970.10">
    <property type="entry name" value="BSD domain"/>
    <property type="match status" value="1"/>
</dbReference>
<feature type="compositionally biased region" description="Basic and acidic residues" evidence="2">
    <location>
        <begin position="1"/>
        <end position="17"/>
    </location>
</feature>
<dbReference type="Proteomes" id="UP001152759">
    <property type="component" value="Chromosome 5"/>
</dbReference>
<sequence length="336" mass="37683">MAEKAEEANGTEDKNPSDEPLAEDSKSNSNGSNWWGSWYSAAKNKSVEVLDFVKKDFDEFSTAVKSEASSVVKSTSTIFKETLQLDKPESTASNVKRSVSTFLDQVGSALNPVADDSDEEAILIKSNEPVAISRLQAQILEIASNPKTFLTEIEECYSKQFEAWLEVTENEDSSPLSAEKLTKLLHANPKLQENYEALVPSQVSHAVFWQRFLFRKALLEDEEANLQRKILREKQLLENYQKEKEKGIGAHLELTEDQQIKILNEYDEERRNSLGTELARSQSKSPDGGIPVREKKDMVIVGDSSTTSSTLSSGDKESTEDDWEKDFEVDDAEIKS</sequence>
<proteinExistence type="predicted"/>
<feature type="compositionally biased region" description="Low complexity" evidence="2">
    <location>
        <begin position="304"/>
        <end position="313"/>
    </location>
</feature>
<feature type="domain" description="BSD" evidence="3">
    <location>
        <begin position="168"/>
        <end position="220"/>
    </location>
</feature>
<keyword evidence="1" id="KW-0175">Coiled coil</keyword>